<dbReference type="GO" id="GO:0051536">
    <property type="term" value="F:iron-sulfur cluster binding"/>
    <property type="evidence" value="ECO:0007669"/>
    <property type="project" value="InterPro"/>
</dbReference>
<dbReference type="RefSeq" id="WP_223298112.1">
    <property type="nucleotide sequence ID" value="NZ_CP016774.1"/>
</dbReference>
<evidence type="ECO:0000256" key="1">
    <source>
        <dbReference type="ARBA" id="ARBA00023002"/>
    </source>
</evidence>
<dbReference type="Gene3D" id="3.10.20.440">
    <property type="entry name" value="2Fe-2S iron-sulphur cluster binding domain, sarcosine oxidase, alpha subunit, N-terminal domain"/>
    <property type="match status" value="1"/>
</dbReference>
<gene>
    <name evidence="2" type="ORF">A1sIA79_03640</name>
    <name evidence="3" type="ORF">A1sIIB76_03630</name>
</gene>
<evidence type="ECO:0000313" key="4">
    <source>
        <dbReference type="Proteomes" id="UP000217177"/>
    </source>
</evidence>
<protein>
    <submittedName>
        <fullName evidence="3">Thioredoxin reductase</fullName>
    </submittedName>
</protein>
<keyword evidence="4" id="KW-1185">Reference proteome</keyword>
<accession>A0AAC9YXH6</accession>
<dbReference type="SUPFAM" id="SSF54292">
    <property type="entry name" value="2Fe-2S ferredoxin-like"/>
    <property type="match status" value="1"/>
</dbReference>
<dbReference type="GO" id="GO:0016491">
    <property type="term" value="F:oxidoreductase activity"/>
    <property type="evidence" value="ECO:0007669"/>
    <property type="project" value="UniProtKB-KW"/>
</dbReference>
<dbReference type="Proteomes" id="UP000217177">
    <property type="component" value="Chromosome"/>
</dbReference>
<dbReference type="EMBL" id="CP016778">
    <property type="protein sequence ID" value="ASY22654.1"/>
    <property type="molecule type" value="Genomic_DNA"/>
</dbReference>
<dbReference type="Pfam" id="PF13510">
    <property type="entry name" value="Fer2_4"/>
    <property type="match status" value="1"/>
</dbReference>
<reference evidence="4 5" key="1">
    <citation type="submission" date="2016-07" db="EMBL/GenBank/DDBJ databases">
        <title>High microdiversification within the ubiquitous acI lineage of Actinobacteria.</title>
        <authorList>
            <person name="Neuenschwander S.M."/>
            <person name="Salcher M."/>
            <person name="Ghai R."/>
            <person name="Pernthaler J."/>
        </authorList>
    </citation>
    <scope>NUCLEOTIDE SEQUENCE [LARGE SCALE GENOMIC DNA]</scope>
    <source>
        <strain evidence="2">MMS-IA-79</strain>
        <strain evidence="3">MMS-IIB-76</strain>
    </source>
</reference>
<evidence type="ECO:0000313" key="5">
    <source>
        <dbReference type="Proteomes" id="UP000217194"/>
    </source>
</evidence>
<dbReference type="EMBL" id="CP016774">
    <property type="protein sequence ID" value="ASY17316.1"/>
    <property type="molecule type" value="Genomic_DNA"/>
</dbReference>
<dbReference type="Proteomes" id="UP000217194">
    <property type="component" value="Chromosome"/>
</dbReference>
<dbReference type="AlphaFoldDB" id="A0AAC9YXH6"/>
<name>A0AAC9YXH6_9ACTN</name>
<evidence type="ECO:0000313" key="2">
    <source>
        <dbReference type="EMBL" id="ASY17316.1"/>
    </source>
</evidence>
<dbReference type="KEGG" id="pvs:A1sIA79_03640"/>
<proteinExistence type="predicted"/>
<evidence type="ECO:0000313" key="3">
    <source>
        <dbReference type="EMBL" id="ASY22654.1"/>
    </source>
</evidence>
<dbReference type="InterPro" id="IPR042204">
    <property type="entry name" value="2Fe-2S-bd_N"/>
</dbReference>
<organism evidence="3 5">
    <name type="scientific">Candidatus Planktophila versatilis</name>
    <dbReference type="NCBI Taxonomy" id="1884905"/>
    <lineage>
        <taxon>Bacteria</taxon>
        <taxon>Bacillati</taxon>
        <taxon>Actinomycetota</taxon>
        <taxon>Actinomycetes</taxon>
        <taxon>Candidatus Nanopelagicales</taxon>
        <taxon>Candidatus Nanopelagicaceae</taxon>
        <taxon>Candidatus Planktophila</taxon>
    </lineage>
</organism>
<sequence length="87" mass="9420">MSNNFSGEISFTFNGDSYEGAQGQSIAAALMASGVRELRTTRFHNEPRLIFCGIGVCFDCVVVVNGVANQRACLVEIQQDDQIVSSK</sequence>
<dbReference type="InterPro" id="IPR036010">
    <property type="entry name" value="2Fe-2S_ferredoxin-like_sf"/>
</dbReference>
<keyword evidence="1" id="KW-0560">Oxidoreductase</keyword>